<proteinExistence type="inferred from homology"/>
<sequence length="346" mass="37446">MQLQPTRPPWNQITLFLLTGGTLLVCAFILQPLFSAIVGAVVLAVALQTPYDWLATKVKNRSACAALALVIVILAIIIPCFFLAQEIVQQAIVAVHALRQDATHDRFFALLAQHPALTDRVQSITDSLDVDDTIKATAAFLGRRLFWLLGHSVVVITQLVFLLFILFFLFRDREITLNFVRSLLPLRDDEATELLERVDDTIKATALGRLTIAAIQGILAGLGYWVLGVPGIILWAFTTCAFAMIPGVGAVLVWAPIAVYLGLSGHWGKAALLAVWGGVIVSTIDNILYPILVGSHLRAHTVTVLLSIIGGVAVFGITGIIIGPVSFTVAATLLDIWRARSRESAS</sequence>
<comment type="caution">
    <text evidence="7">The sequence shown here is derived from an EMBL/GenBank/DDBJ whole genome shotgun (WGS) entry which is preliminary data.</text>
</comment>
<evidence type="ECO:0000313" key="8">
    <source>
        <dbReference type="Proteomes" id="UP000589520"/>
    </source>
</evidence>
<feature type="transmembrane region" description="Helical" evidence="6">
    <location>
        <begin position="145"/>
        <end position="170"/>
    </location>
</feature>
<dbReference type="GO" id="GO:0016020">
    <property type="term" value="C:membrane"/>
    <property type="evidence" value="ECO:0007669"/>
    <property type="project" value="UniProtKB-SubCell"/>
</dbReference>
<organism evidence="7 8">
    <name type="scientific">Granulicella arctica</name>
    <dbReference type="NCBI Taxonomy" id="940613"/>
    <lineage>
        <taxon>Bacteria</taxon>
        <taxon>Pseudomonadati</taxon>
        <taxon>Acidobacteriota</taxon>
        <taxon>Terriglobia</taxon>
        <taxon>Terriglobales</taxon>
        <taxon>Acidobacteriaceae</taxon>
        <taxon>Granulicella</taxon>
    </lineage>
</organism>
<dbReference type="PANTHER" id="PTHR21716:SF4">
    <property type="entry name" value="TRANSMEMBRANE PROTEIN 245"/>
    <property type="match status" value="1"/>
</dbReference>
<dbReference type="Proteomes" id="UP000589520">
    <property type="component" value="Unassembled WGS sequence"/>
</dbReference>
<evidence type="ECO:0000256" key="1">
    <source>
        <dbReference type="ARBA" id="ARBA00004141"/>
    </source>
</evidence>
<keyword evidence="4 6" id="KW-1133">Transmembrane helix</keyword>
<keyword evidence="8" id="KW-1185">Reference proteome</keyword>
<dbReference type="AlphaFoldDB" id="A0A7Y9PGK2"/>
<reference evidence="7 8" key="1">
    <citation type="submission" date="2020-07" db="EMBL/GenBank/DDBJ databases">
        <title>Genomic Encyclopedia of Type Strains, Phase IV (KMG-V): Genome sequencing to study the core and pangenomes of soil and plant-associated prokaryotes.</title>
        <authorList>
            <person name="Whitman W."/>
        </authorList>
    </citation>
    <scope>NUCLEOTIDE SEQUENCE [LARGE SCALE GENOMIC DNA]</scope>
    <source>
        <strain evidence="7 8">X4EP2</strain>
    </source>
</reference>
<dbReference type="EMBL" id="JACCCW010000001">
    <property type="protein sequence ID" value="NYF79486.1"/>
    <property type="molecule type" value="Genomic_DNA"/>
</dbReference>
<comment type="similarity">
    <text evidence="2">Belongs to the autoinducer-2 exporter (AI-2E) (TC 2.A.86) family.</text>
</comment>
<dbReference type="PANTHER" id="PTHR21716">
    <property type="entry name" value="TRANSMEMBRANE PROTEIN"/>
    <property type="match status" value="1"/>
</dbReference>
<name>A0A7Y9PGK2_9BACT</name>
<evidence type="ECO:0000256" key="4">
    <source>
        <dbReference type="ARBA" id="ARBA00022989"/>
    </source>
</evidence>
<keyword evidence="3 6" id="KW-0812">Transmembrane</keyword>
<dbReference type="InterPro" id="IPR002549">
    <property type="entry name" value="AI-2E-like"/>
</dbReference>
<dbReference type="Pfam" id="PF01594">
    <property type="entry name" value="AI-2E_transport"/>
    <property type="match status" value="1"/>
</dbReference>
<evidence type="ECO:0000256" key="2">
    <source>
        <dbReference type="ARBA" id="ARBA00009773"/>
    </source>
</evidence>
<keyword evidence="5 6" id="KW-0472">Membrane</keyword>
<feature type="transmembrane region" description="Helical" evidence="6">
    <location>
        <begin position="206"/>
        <end position="226"/>
    </location>
</feature>
<feature type="transmembrane region" description="Helical" evidence="6">
    <location>
        <begin position="270"/>
        <end position="292"/>
    </location>
</feature>
<evidence type="ECO:0000313" key="7">
    <source>
        <dbReference type="EMBL" id="NYF79486.1"/>
    </source>
</evidence>
<feature type="transmembrane region" description="Helical" evidence="6">
    <location>
        <begin position="66"/>
        <end position="84"/>
    </location>
</feature>
<accession>A0A7Y9PGK2</accession>
<dbReference type="RefSeq" id="WP_179489801.1">
    <property type="nucleotide sequence ID" value="NZ_JACCCW010000001.1"/>
</dbReference>
<evidence type="ECO:0000256" key="6">
    <source>
        <dbReference type="SAM" id="Phobius"/>
    </source>
</evidence>
<comment type="subcellular location">
    <subcellularLocation>
        <location evidence="1">Membrane</location>
        <topology evidence="1">Multi-pass membrane protein</topology>
    </subcellularLocation>
</comment>
<feature type="transmembrane region" description="Helical" evidence="6">
    <location>
        <begin position="232"/>
        <end position="263"/>
    </location>
</feature>
<gene>
    <name evidence="7" type="ORF">HDF17_001773</name>
</gene>
<protein>
    <submittedName>
        <fullName evidence="7">Putative PurR-regulated permease PerM</fullName>
    </submittedName>
</protein>
<evidence type="ECO:0000256" key="5">
    <source>
        <dbReference type="ARBA" id="ARBA00023136"/>
    </source>
</evidence>
<feature type="transmembrane region" description="Helical" evidence="6">
    <location>
        <begin position="304"/>
        <end position="334"/>
    </location>
</feature>
<feature type="transmembrane region" description="Helical" evidence="6">
    <location>
        <begin position="12"/>
        <end position="30"/>
    </location>
</feature>
<evidence type="ECO:0000256" key="3">
    <source>
        <dbReference type="ARBA" id="ARBA00022692"/>
    </source>
</evidence>